<dbReference type="AlphaFoldDB" id="A0A2H1FNA1"/>
<evidence type="ECO:0000313" key="2">
    <source>
        <dbReference type="EMBL" id="SMR42817.1"/>
    </source>
</evidence>
<dbReference type="Proteomes" id="UP000245764">
    <property type="component" value="Chromosome 1"/>
</dbReference>
<accession>A0A2H1FNA1</accession>
<feature type="region of interest" description="Disordered" evidence="1">
    <location>
        <begin position="1"/>
        <end position="31"/>
    </location>
</feature>
<evidence type="ECO:0000313" key="3">
    <source>
        <dbReference type="Proteomes" id="UP000245764"/>
    </source>
</evidence>
<sequence length="97" mass="9960">MHAIRLVALSSSSAPFSPEVPSQKTSGSGTIQTGALPMAVLASNNANVANTIVTSEILITMPTTSIEADLPSAVLPSPPNICTLGHHSLQERGEGLR</sequence>
<gene>
    <name evidence="2" type="ORF">ZT1E4_G1595</name>
</gene>
<proteinExistence type="predicted"/>
<name>A0A2H1FNA1_ZYMTR</name>
<feature type="compositionally biased region" description="Polar residues" evidence="1">
    <location>
        <begin position="9"/>
        <end position="31"/>
    </location>
</feature>
<reference evidence="3" key="1">
    <citation type="submission" date="2017-05" db="EMBL/GenBank/DDBJ databases">
        <authorList>
            <person name="Song R."/>
            <person name="Chenine A.L."/>
            <person name="Ruprecht R.M."/>
        </authorList>
    </citation>
    <scope>NUCLEOTIDE SEQUENCE [LARGE SCALE GENOMIC DNA]</scope>
</reference>
<dbReference type="EMBL" id="LT854253">
    <property type="protein sequence ID" value="SMR42817.1"/>
    <property type="molecule type" value="Genomic_DNA"/>
</dbReference>
<protein>
    <submittedName>
        <fullName evidence="2">Uncharacterized protein</fullName>
    </submittedName>
</protein>
<organism evidence="2 3">
    <name type="scientific">Zymoseptoria tritici ST99CH_1E4</name>
    <dbReference type="NCBI Taxonomy" id="1276532"/>
    <lineage>
        <taxon>Eukaryota</taxon>
        <taxon>Fungi</taxon>
        <taxon>Dikarya</taxon>
        <taxon>Ascomycota</taxon>
        <taxon>Pezizomycotina</taxon>
        <taxon>Dothideomycetes</taxon>
        <taxon>Dothideomycetidae</taxon>
        <taxon>Mycosphaerellales</taxon>
        <taxon>Mycosphaerellaceae</taxon>
        <taxon>Zymoseptoria</taxon>
    </lineage>
</organism>
<evidence type="ECO:0000256" key="1">
    <source>
        <dbReference type="SAM" id="MobiDB-lite"/>
    </source>
</evidence>